<evidence type="ECO:0000313" key="3">
    <source>
        <dbReference type="EnsemblFungi" id="EJT75676"/>
    </source>
</evidence>
<dbReference type="VEuPathDB" id="FungiDB:GGTG_05608"/>
<reference evidence="3" key="5">
    <citation type="submission" date="2018-04" db="UniProtKB">
        <authorList>
            <consortium name="EnsemblFungi"/>
        </authorList>
    </citation>
    <scope>IDENTIFICATION</scope>
    <source>
        <strain evidence="3">R3-111a-1</strain>
    </source>
</reference>
<name>J3NWE4_GAET3</name>
<dbReference type="Proteomes" id="UP000006039">
    <property type="component" value="Unassembled WGS sequence"/>
</dbReference>
<keyword evidence="4" id="KW-1185">Reference proteome</keyword>
<dbReference type="RefSeq" id="XP_009221676.1">
    <property type="nucleotide sequence ID" value="XM_009223412.1"/>
</dbReference>
<dbReference type="EnsemblFungi" id="EJT75676">
    <property type="protein sequence ID" value="EJT75676"/>
    <property type="gene ID" value="GGTG_05608"/>
</dbReference>
<reference evidence="3" key="4">
    <citation type="journal article" date="2015" name="G3 (Bethesda)">
        <title>Genome sequences of three phytopathogenic species of the Magnaporthaceae family of fungi.</title>
        <authorList>
            <person name="Okagaki L.H."/>
            <person name="Nunes C.C."/>
            <person name="Sailsbery J."/>
            <person name="Clay B."/>
            <person name="Brown D."/>
            <person name="John T."/>
            <person name="Oh Y."/>
            <person name="Young N."/>
            <person name="Fitzgerald M."/>
            <person name="Haas B.J."/>
            <person name="Zeng Q."/>
            <person name="Young S."/>
            <person name="Adiconis X."/>
            <person name="Fan L."/>
            <person name="Levin J.Z."/>
            <person name="Mitchell T.K."/>
            <person name="Okubara P.A."/>
            <person name="Farman M.L."/>
            <person name="Kohn L.M."/>
            <person name="Birren B."/>
            <person name="Ma L.-J."/>
            <person name="Dean R.A."/>
        </authorList>
    </citation>
    <scope>NUCLEOTIDE SEQUENCE</scope>
    <source>
        <strain evidence="3">R3-111a-1</strain>
    </source>
</reference>
<reference evidence="4" key="1">
    <citation type="submission" date="2010-07" db="EMBL/GenBank/DDBJ databases">
        <title>The genome sequence of Gaeumannomyces graminis var. tritici strain R3-111a-1.</title>
        <authorList>
            <consortium name="The Broad Institute Genome Sequencing Platform"/>
            <person name="Ma L.-J."/>
            <person name="Dead R."/>
            <person name="Young S."/>
            <person name="Zeng Q."/>
            <person name="Koehrsen M."/>
            <person name="Alvarado L."/>
            <person name="Berlin A."/>
            <person name="Chapman S.B."/>
            <person name="Chen Z."/>
            <person name="Freedman E."/>
            <person name="Gellesch M."/>
            <person name="Goldberg J."/>
            <person name="Griggs A."/>
            <person name="Gujja S."/>
            <person name="Heilman E.R."/>
            <person name="Heiman D."/>
            <person name="Hepburn T."/>
            <person name="Howarth C."/>
            <person name="Jen D."/>
            <person name="Larson L."/>
            <person name="Mehta T."/>
            <person name="Neiman D."/>
            <person name="Pearson M."/>
            <person name="Roberts A."/>
            <person name="Saif S."/>
            <person name="Shea T."/>
            <person name="Shenoy N."/>
            <person name="Sisk P."/>
            <person name="Stolte C."/>
            <person name="Sykes S."/>
            <person name="Walk T."/>
            <person name="White J."/>
            <person name="Yandava C."/>
            <person name="Haas B."/>
            <person name="Nusbaum C."/>
            <person name="Birren B."/>
        </authorList>
    </citation>
    <scope>NUCLEOTIDE SEQUENCE [LARGE SCALE GENOMIC DNA]</scope>
    <source>
        <strain evidence="4">R3-111a-1</strain>
    </source>
</reference>
<evidence type="ECO:0000256" key="1">
    <source>
        <dbReference type="SAM" id="MobiDB-lite"/>
    </source>
</evidence>
<evidence type="ECO:0000313" key="4">
    <source>
        <dbReference type="Proteomes" id="UP000006039"/>
    </source>
</evidence>
<dbReference type="GeneID" id="20346066"/>
<proteinExistence type="predicted"/>
<reference evidence="2" key="2">
    <citation type="submission" date="2010-07" db="EMBL/GenBank/DDBJ databases">
        <authorList>
            <consortium name="The Broad Institute Genome Sequencing Platform"/>
            <consortium name="Broad Institute Genome Sequencing Center for Infectious Disease"/>
            <person name="Ma L.-J."/>
            <person name="Dead R."/>
            <person name="Young S."/>
            <person name="Zeng Q."/>
            <person name="Koehrsen M."/>
            <person name="Alvarado L."/>
            <person name="Berlin A."/>
            <person name="Chapman S.B."/>
            <person name="Chen Z."/>
            <person name="Freedman E."/>
            <person name="Gellesch M."/>
            <person name="Goldberg J."/>
            <person name="Griggs A."/>
            <person name="Gujja S."/>
            <person name="Heilman E.R."/>
            <person name="Heiman D."/>
            <person name="Hepburn T."/>
            <person name="Howarth C."/>
            <person name="Jen D."/>
            <person name="Larson L."/>
            <person name="Mehta T."/>
            <person name="Neiman D."/>
            <person name="Pearson M."/>
            <person name="Roberts A."/>
            <person name="Saif S."/>
            <person name="Shea T."/>
            <person name="Shenoy N."/>
            <person name="Sisk P."/>
            <person name="Stolte C."/>
            <person name="Sykes S."/>
            <person name="Walk T."/>
            <person name="White J."/>
            <person name="Yandava C."/>
            <person name="Haas B."/>
            <person name="Nusbaum C."/>
            <person name="Birren B."/>
        </authorList>
    </citation>
    <scope>NUCLEOTIDE SEQUENCE</scope>
    <source>
        <strain evidence="2">R3-111a-1</strain>
    </source>
</reference>
<gene>
    <name evidence="3" type="primary">20346066</name>
    <name evidence="2" type="ORF">GGTG_05608</name>
</gene>
<dbReference type="EMBL" id="GL385397">
    <property type="protein sequence ID" value="EJT75676.1"/>
    <property type="molecule type" value="Genomic_DNA"/>
</dbReference>
<sequence>MVRRAGAPVVAHGLEDDTGELDGARDEQKKDCATRYGTGTAQGIRLFTMGMGGTNALIGPTEAVPE</sequence>
<feature type="region of interest" description="Disordered" evidence="1">
    <location>
        <begin position="1"/>
        <end position="27"/>
    </location>
</feature>
<dbReference type="AlphaFoldDB" id="J3NWE4"/>
<dbReference type="HOGENOM" id="CLU_2831343_0_0_1"/>
<evidence type="ECO:0000313" key="2">
    <source>
        <dbReference type="EMBL" id="EJT75676.1"/>
    </source>
</evidence>
<organism evidence="2">
    <name type="scientific">Gaeumannomyces tritici (strain R3-111a-1)</name>
    <name type="common">Wheat and barley take-all root rot fungus</name>
    <name type="synonym">Gaeumannomyces graminis var. tritici</name>
    <dbReference type="NCBI Taxonomy" id="644352"/>
    <lineage>
        <taxon>Eukaryota</taxon>
        <taxon>Fungi</taxon>
        <taxon>Dikarya</taxon>
        <taxon>Ascomycota</taxon>
        <taxon>Pezizomycotina</taxon>
        <taxon>Sordariomycetes</taxon>
        <taxon>Sordariomycetidae</taxon>
        <taxon>Magnaporthales</taxon>
        <taxon>Magnaporthaceae</taxon>
        <taxon>Gaeumannomyces</taxon>
    </lineage>
</organism>
<protein>
    <submittedName>
        <fullName evidence="2 3">Uncharacterized protein</fullName>
    </submittedName>
</protein>
<reference evidence="2" key="3">
    <citation type="submission" date="2010-09" db="EMBL/GenBank/DDBJ databases">
        <title>Annotation of Gaeumannomyces graminis var. tritici R3-111a-1.</title>
        <authorList>
            <consortium name="The Broad Institute Genome Sequencing Platform"/>
            <person name="Ma L.-J."/>
            <person name="Dead R."/>
            <person name="Young S.K."/>
            <person name="Zeng Q."/>
            <person name="Gargeya S."/>
            <person name="Fitzgerald M."/>
            <person name="Haas B."/>
            <person name="Abouelleil A."/>
            <person name="Alvarado L."/>
            <person name="Arachchi H.M."/>
            <person name="Berlin A."/>
            <person name="Brown A."/>
            <person name="Chapman S.B."/>
            <person name="Chen Z."/>
            <person name="Dunbar C."/>
            <person name="Freedman E."/>
            <person name="Gearin G."/>
            <person name="Gellesch M."/>
            <person name="Goldberg J."/>
            <person name="Griggs A."/>
            <person name="Gujja S."/>
            <person name="Heiman D."/>
            <person name="Howarth C."/>
            <person name="Larson L."/>
            <person name="Lui A."/>
            <person name="MacDonald P.J.P."/>
            <person name="Mehta T."/>
            <person name="Montmayeur A."/>
            <person name="Murphy C."/>
            <person name="Neiman D."/>
            <person name="Pearson M."/>
            <person name="Priest M."/>
            <person name="Roberts A."/>
            <person name="Saif S."/>
            <person name="Shea T."/>
            <person name="Shenoy N."/>
            <person name="Sisk P."/>
            <person name="Stolte C."/>
            <person name="Sykes S."/>
            <person name="Yandava C."/>
            <person name="Wortman J."/>
            <person name="Nusbaum C."/>
            <person name="Birren B."/>
        </authorList>
    </citation>
    <scope>NUCLEOTIDE SEQUENCE</scope>
    <source>
        <strain evidence="2">R3-111a-1</strain>
    </source>
</reference>
<accession>J3NWE4</accession>